<name>A0A1G5Q1Y4_PHOLU</name>
<organism evidence="2 3">
    <name type="scientific">Photorhabdus luminescens</name>
    <name type="common">Xenorhabdus luminescens</name>
    <dbReference type="NCBI Taxonomy" id="29488"/>
    <lineage>
        <taxon>Bacteria</taxon>
        <taxon>Pseudomonadati</taxon>
        <taxon>Pseudomonadota</taxon>
        <taxon>Gammaproteobacteria</taxon>
        <taxon>Enterobacterales</taxon>
        <taxon>Morganellaceae</taxon>
        <taxon>Photorhabdus</taxon>
    </lineage>
</organism>
<accession>A0A1G5Q1Y4</accession>
<reference evidence="3" key="1">
    <citation type="submission" date="2016-10" db="EMBL/GenBank/DDBJ databases">
        <authorList>
            <person name="Varghese N."/>
            <person name="Submissions S."/>
        </authorList>
    </citation>
    <scope>NUCLEOTIDE SEQUENCE [LARGE SCALE GENOMIC DNA]</scope>
    <source>
        <strain evidence="3">ATCC 29999</strain>
    </source>
</reference>
<gene>
    <name evidence="2" type="ORF">SAMN02982990_00839</name>
</gene>
<sequence>MKSTEKPILITVPFAKDGNYNEIATKSTENSLAKGIATYQSGFPPLTMTAISAGGIAPSGKDMNGILNDITAAIRYSMSGGLYSYDADFSAATDGYPKGAIVASYDGSKIWWNGVEDNNTDPDSTLASGWKNLLADPNGLFLQKANNLSDINNKATARNNLGLGELATQDFIPDATLAQKGIIQLTDKTGNSNILAATQKLASDVNDNANSKLAKNQNGADIFNKTEFVKNIGLSETVELAKSAVPSSRKINGKPLAGDISLNAEDVGSYAKSESDNTFLRISSNKTATVGSLLIDSKTPFPKLRFKSKDGYVLGINGSEGKLLHIYSDDPKNQRRYNILTPEKSGTLALQNTAIKSENGWWQCGDTGIIIQWVKVPSAQQSWIKVNYPISFKNKLFGYIASMSSINTSTGHTLVRNATLSTFEYQAGTPNNDENPGKVVHILFWGV</sequence>
<dbReference type="Pfam" id="PF03406">
    <property type="entry name" value="Phage_fiber_2"/>
    <property type="match status" value="1"/>
</dbReference>
<dbReference type="Pfam" id="PF21882">
    <property type="entry name" value="Gp53-like_C"/>
    <property type="match status" value="1"/>
</dbReference>
<keyword evidence="3" id="KW-1185">Reference proteome</keyword>
<dbReference type="GeneID" id="45658639"/>
<proteinExistence type="predicted"/>
<dbReference type="Proteomes" id="UP000183223">
    <property type="component" value="Unassembled WGS sequence"/>
</dbReference>
<dbReference type="GO" id="GO:0019062">
    <property type="term" value="P:virion attachment to host cell"/>
    <property type="evidence" value="ECO:0007669"/>
    <property type="project" value="InterPro"/>
</dbReference>
<feature type="domain" description="Putative tail fiber protein gp53-like C-terminal" evidence="1">
    <location>
        <begin position="366"/>
        <end position="437"/>
    </location>
</feature>
<dbReference type="Gene3D" id="2.60.40.3940">
    <property type="match status" value="1"/>
</dbReference>
<dbReference type="AlphaFoldDB" id="A0A1G5Q1Y4"/>
<protein>
    <submittedName>
        <fullName evidence="2">Phage tail fibre repeat-containing protein</fullName>
    </submittedName>
</protein>
<dbReference type="InterPro" id="IPR005068">
    <property type="entry name" value="Phage_lambda_Stf-r2"/>
</dbReference>
<dbReference type="RefSeq" id="WP_053093421.1">
    <property type="nucleotide sequence ID" value="NZ_CAWQXX010000034.1"/>
</dbReference>
<dbReference type="EMBL" id="FMWJ01000002">
    <property type="protein sequence ID" value="SCZ55884.1"/>
    <property type="molecule type" value="Genomic_DNA"/>
</dbReference>
<evidence type="ECO:0000313" key="2">
    <source>
        <dbReference type="EMBL" id="SCZ55884.1"/>
    </source>
</evidence>
<dbReference type="GO" id="GO:0046718">
    <property type="term" value="P:symbiont entry into host cell"/>
    <property type="evidence" value="ECO:0007669"/>
    <property type="project" value="InterPro"/>
</dbReference>
<evidence type="ECO:0000259" key="1">
    <source>
        <dbReference type="Pfam" id="PF21882"/>
    </source>
</evidence>
<dbReference type="InterPro" id="IPR054075">
    <property type="entry name" value="Gp53-like_C"/>
</dbReference>
<evidence type="ECO:0000313" key="3">
    <source>
        <dbReference type="Proteomes" id="UP000183223"/>
    </source>
</evidence>